<dbReference type="AlphaFoldDB" id="A0A5B7KA90"/>
<protein>
    <submittedName>
        <fullName evidence="1">Uncharacterized protein</fullName>
    </submittedName>
</protein>
<proteinExistence type="predicted"/>
<reference evidence="1 2" key="1">
    <citation type="submission" date="2019-05" db="EMBL/GenBank/DDBJ databases">
        <title>Another draft genome of Portunus trituberculatus and its Hox gene families provides insights of decapod evolution.</title>
        <authorList>
            <person name="Jeong J.-H."/>
            <person name="Song I."/>
            <person name="Kim S."/>
            <person name="Choi T."/>
            <person name="Kim D."/>
            <person name="Ryu S."/>
            <person name="Kim W."/>
        </authorList>
    </citation>
    <scope>NUCLEOTIDE SEQUENCE [LARGE SCALE GENOMIC DNA]</scope>
    <source>
        <tissue evidence="1">Muscle</tissue>
    </source>
</reference>
<name>A0A5B7KA90_PORTR</name>
<sequence length="68" mass="7589">MNTAAPTRRFAYNPAVSSLKSHSPGYPQPSPAFFSLLPAHTLEGLEEKARGYERKKILGNAVDEEEKW</sequence>
<gene>
    <name evidence="1" type="ORF">E2C01_097677</name>
</gene>
<dbReference type="EMBL" id="VSRR010130013">
    <property type="protein sequence ID" value="MPD02118.1"/>
    <property type="molecule type" value="Genomic_DNA"/>
</dbReference>
<keyword evidence="2" id="KW-1185">Reference proteome</keyword>
<evidence type="ECO:0000313" key="2">
    <source>
        <dbReference type="Proteomes" id="UP000324222"/>
    </source>
</evidence>
<organism evidence="1 2">
    <name type="scientific">Portunus trituberculatus</name>
    <name type="common">Swimming crab</name>
    <name type="synonym">Neptunus trituberculatus</name>
    <dbReference type="NCBI Taxonomy" id="210409"/>
    <lineage>
        <taxon>Eukaryota</taxon>
        <taxon>Metazoa</taxon>
        <taxon>Ecdysozoa</taxon>
        <taxon>Arthropoda</taxon>
        <taxon>Crustacea</taxon>
        <taxon>Multicrustacea</taxon>
        <taxon>Malacostraca</taxon>
        <taxon>Eumalacostraca</taxon>
        <taxon>Eucarida</taxon>
        <taxon>Decapoda</taxon>
        <taxon>Pleocyemata</taxon>
        <taxon>Brachyura</taxon>
        <taxon>Eubrachyura</taxon>
        <taxon>Portunoidea</taxon>
        <taxon>Portunidae</taxon>
        <taxon>Portuninae</taxon>
        <taxon>Portunus</taxon>
    </lineage>
</organism>
<dbReference type="Proteomes" id="UP000324222">
    <property type="component" value="Unassembled WGS sequence"/>
</dbReference>
<accession>A0A5B7KA90</accession>
<evidence type="ECO:0000313" key="1">
    <source>
        <dbReference type="EMBL" id="MPD02118.1"/>
    </source>
</evidence>
<comment type="caution">
    <text evidence="1">The sequence shown here is derived from an EMBL/GenBank/DDBJ whole genome shotgun (WGS) entry which is preliminary data.</text>
</comment>